<evidence type="ECO:0000313" key="2">
    <source>
        <dbReference type="Proteomes" id="UP000568380"/>
    </source>
</evidence>
<dbReference type="Proteomes" id="UP000568380">
    <property type="component" value="Unassembled WGS sequence"/>
</dbReference>
<keyword evidence="2" id="KW-1185">Reference proteome</keyword>
<proteinExistence type="predicted"/>
<sequence>MQTSNPADGLHLAFYCTDPDSVPGEDCATFYQTNRGTWIVQGDRREEPDVVTQLVALKPSESSVEVPGPLVDLLVRRYAKERYGIDLG</sequence>
<reference evidence="1 2" key="1">
    <citation type="submission" date="2020-08" db="EMBL/GenBank/DDBJ databases">
        <title>Genomic Encyclopedia of Type Strains, Phase IV (KMG-IV): sequencing the most valuable type-strain genomes for metagenomic binning, comparative biology and taxonomic classification.</title>
        <authorList>
            <person name="Goeker M."/>
        </authorList>
    </citation>
    <scope>NUCLEOTIDE SEQUENCE [LARGE SCALE GENOMIC DNA]</scope>
    <source>
        <strain evidence="1 2">DSM 45385</strain>
    </source>
</reference>
<dbReference type="AlphaFoldDB" id="A0A7W8EJH3"/>
<comment type="caution">
    <text evidence="1">The sequence shown here is derived from an EMBL/GenBank/DDBJ whole genome shotgun (WGS) entry which is preliminary data.</text>
</comment>
<name>A0A7W8EJH3_9ACTN</name>
<protein>
    <submittedName>
        <fullName evidence="1">Uncharacterized protein</fullName>
    </submittedName>
</protein>
<organism evidence="1 2">
    <name type="scientific">Nonomuraea endophytica</name>
    <dbReference type="NCBI Taxonomy" id="714136"/>
    <lineage>
        <taxon>Bacteria</taxon>
        <taxon>Bacillati</taxon>
        <taxon>Actinomycetota</taxon>
        <taxon>Actinomycetes</taxon>
        <taxon>Streptosporangiales</taxon>
        <taxon>Streptosporangiaceae</taxon>
        <taxon>Nonomuraea</taxon>
    </lineage>
</organism>
<accession>A0A7W8EJH3</accession>
<gene>
    <name evidence="1" type="ORF">HNR40_008673</name>
</gene>
<evidence type="ECO:0000313" key="1">
    <source>
        <dbReference type="EMBL" id="MBB5083170.1"/>
    </source>
</evidence>
<dbReference type="EMBL" id="JACHIN010000016">
    <property type="protein sequence ID" value="MBB5083170.1"/>
    <property type="molecule type" value="Genomic_DNA"/>
</dbReference>